<evidence type="ECO:0000256" key="1">
    <source>
        <dbReference type="ARBA" id="ARBA00012480"/>
    </source>
</evidence>
<dbReference type="AlphaFoldDB" id="A0A815J0D4"/>
<comment type="caution">
    <text evidence="3">The sequence shown here is derived from an EMBL/GenBank/DDBJ whole genome shotgun (WGS) entry which is preliminary data.</text>
</comment>
<evidence type="ECO:0000313" key="3">
    <source>
        <dbReference type="EMBL" id="CAF1372747.1"/>
    </source>
</evidence>
<protein>
    <recommendedName>
        <fullName evidence="1">oleoyl-[acyl-carrier-protein] hydrolase</fullName>
        <ecNumber evidence="1">3.1.2.14</ecNumber>
    </recommendedName>
</protein>
<dbReference type="EMBL" id="CAJOBH010245900">
    <property type="protein sequence ID" value="CAF5124728.1"/>
    <property type="molecule type" value="Genomic_DNA"/>
</dbReference>
<dbReference type="GO" id="GO:0016297">
    <property type="term" value="F:fatty acyl-[ACP] hydrolase activity"/>
    <property type="evidence" value="ECO:0007669"/>
    <property type="project" value="UniProtKB-EC"/>
</dbReference>
<dbReference type="Gene3D" id="3.40.50.1820">
    <property type="entry name" value="alpha/beta hydrolase"/>
    <property type="match status" value="1"/>
</dbReference>
<evidence type="ECO:0000313" key="4">
    <source>
        <dbReference type="EMBL" id="CAF5124728.1"/>
    </source>
</evidence>
<dbReference type="EMBL" id="CAJNOV010009604">
    <property type="protein sequence ID" value="CAF1372747.1"/>
    <property type="molecule type" value="Genomic_DNA"/>
</dbReference>
<feature type="domain" description="Thioesterase" evidence="2">
    <location>
        <begin position="21"/>
        <end position="128"/>
    </location>
</feature>
<sequence length="243" mass="27690">MDYSNDFEHPFVLLNVDSDNILFILPPGDGGAESYFTNIIPHLSSYKLVVFNNYYKNLKEKGMEKGLSFEALARVYIKYIKLIQSKGPYNLLGWSFGGVLSFEISRQLNNAGDQIANIFMIDSYFNSKKVSFEIGKIRDMDMIGEINHSYLPQIENESFGLNIANMNINILLFKASTVNKGEWLPNQLELSKCYVNSAFNCLDTLVNHKCIRVIEMHGESHLSWVSNKEQVANICDYLEGVLK</sequence>
<organism evidence="3 5">
    <name type="scientific">Rotaria magnacalcarata</name>
    <dbReference type="NCBI Taxonomy" id="392030"/>
    <lineage>
        <taxon>Eukaryota</taxon>
        <taxon>Metazoa</taxon>
        <taxon>Spiralia</taxon>
        <taxon>Gnathifera</taxon>
        <taxon>Rotifera</taxon>
        <taxon>Eurotatoria</taxon>
        <taxon>Bdelloidea</taxon>
        <taxon>Philodinida</taxon>
        <taxon>Philodinidae</taxon>
        <taxon>Rotaria</taxon>
    </lineage>
</organism>
<gene>
    <name evidence="4" type="ORF">BYL167_LOCUS67594</name>
    <name evidence="3" type="ORF">CJN711_LOCUS20530</name>
</gene>
<evidence type="ECO:0000313" key="5">
    <source>
        <dbReference type="Proteomes" id="UP000663855"/>
    </source>
</evidence>
<dbReference type="Proteomes" id="UP000681967">
    <property type="component" value="Unassembled WGS sequence"/>
</dbReference>
<dbReference type="InterPro" id="IPR029058">
    <property type="entry name" value="AB_hydrolase_fold"/>
</dbReference>
<proteinExistence type="predicted"/>
<evidence type="ECO:0000259" key="2">
    <source>
        <dbReference type="Pfam" id="PF00975"/>
    </source>
</evidence>
<dbReference type="EC" id="3.1.2.14" evidence="1"/>
<dbReference type="Pfam" id="PF00975">
    <property type="entry name" value="Thioesterase"/>
    <property type="match status" value="1"/>
</dbReference>
<name>A0A815J0D4_9BILA</name>
<reference evidence="3" key="1">
    <citation type="submission" date="2021-02" db="EMBL/GenBank/DDBJ databases">
        <authorList>
            <person name="Nowell W R."/>
        </authorList>
    </citation>
    <scope>NUCLEOTIDE SEQUENCE</scope>
</reference>
<accession>A0A815J0D4</accession>
<dbReference type="Proteomes" id="UP000663855">
    <property type="component" value="Unassembled WGS sequence"/>
</dbReference>
<dbReference type="InterPro" id="IPR001031">
    <property type="entry name" value="Thioesterase"/>
</dbReference>
<dbReference type="SUPFAM" id="SSF53474">
    <property type="entry name" value="alpha/beta-Hydrolases"/>
    <property type="match status" value="1"/>
</dbReference>